<dbReference type="InterPro" id="IPR008803">
    <property type="entry name" value="RHD3/Sey1"/>
</dbReference>
<dbReference type="OrthoDB" id="1597724at2759"/>
<evidence type="ECO:0000313" key="13">
    <source>
        <dbReference type="Proteomes" id="UP000076727"/>
    </source>
</evidence>
<keyword evidence="5 8" id="KW-1133">Transmembrane helix</keyword>
<dbReference type="GO" id="GO:0005525">
    <property type="term" value="F:GTP binding"/>
    <property type="evidence" value="ECO:0007669"/>
    <property type="project" value="UniProtKB-UniRule"/>
</dbReference>
<comment type="similarity">
    <text evidence="8">Belongs to the TRAFAC class dynamin-like GTPase superfamily. GB1/RHD3 GTPase family. RHD3 subfamily.</text>
</comment>
<reference evidence="12 13" key="1">
    <citation type="journal article" date="2016" name="Mol. Biol. Evol.">
        <title>Comparative Genomics of Early-Diverging Mushroom-Forming Fungi Provides Insights into the Origins of Lignocellulose Decay Capabilities.</title>
        <authorList>
            <person name="Nagy L.G."/>
            <person name="Riley R."/>
            <person name="Tritt A."/>
            <person name="Adam C."/>
            <person name="Daum C."/>
            <person name="Floudas D."/>
            <person name="Sun H."/>
            <person name="Yadav J.S."/>
            <person name="Pangilinan J."/>
            <person name="Larsson K.H."/>
            <person name="Matsuura K."/>
            <person name="Barry K."/>
            <person name="Labutti K."/>
            <person name="Kuo R."/>
            <person name="Ohm R.A."/>
            <person name="Bhattacharya S.S."/>
            <person name="Shirouzu T."/>
            <person name="Yoshinaga Y."/>
            <person name="Martin F.M."/>
            <person name="Grigoriev I.V."/>
            <person name="Hibbett D.S."/>
        </authorList>
    </citation>
    <scope>NUCLEOTIDE SEQUENCE [LARGE SCALE GENOMIC DNA]</scope>
    <source>
        <strain evidence="12 13">L-15889</strain>
    </source>
</reference>
<keyword evidence="1 8" id="KW-0812">Transmembrane</keyword>
<keyword evidence="4 8" id="KW-0256">Endoplasmic reticulum</keyword>
<sequence>MNGNHVNGDATRTLPKELNHERIQIINDEKQFTPELTDQIDRWGLQHAGFDYDIVAVFGSQSTGKSTLLNRLFGTNFDVMDETRRQQTTKGIWVCKGKGMNVMVMDVEGTDGRERGEDQDFERKSALFSLASSEVLLVNLWEHQIGLYQGANMGLLKTVFEVNLGLFGKKTADGRNQRTLLLFVIRDHIGTTPLANLQATLTADMQKIWESLSKPPELQDRQLSDYFDLSFAALPHKVLEAQKFESEVLELRKRFVDKSREDYVFKPAYHKRIPADGVAFYMEGIWEQVQSNKDLDLPTQQELLAQFRCDEISSAALSEFNEQAKPQRKPIEVGKVVEGLGGMMRNWRTAALARYDRDASRYHQGVYKRKRADLVGVLDSTLSPLFLGQLKNLHKASLVTFKDEMHQGMRGEGYNFADIVSAARQRCEKRFVDGAKEALVEGTDWSYEEEYELLQQEIRSVANQCRKDETKKMVNAIERNFKKQIAEPVELALNKPEHDMWDKVLTAFRENLAKAESSYLAKAKSFDCTDEENETALTSLRKRAWLALRAKVDEQTSDTAFLTKLRTHFEEHFRYDENNVPRVWRPADDIDGAFKKARDQTLELVPIYARIHPVDPSLEFTLPSETSDSFSEAADDFDFPATLVIFTETKILDLMARFRRDADAYYVEAKRSTVSSVAQIPYWMYGVLVVLGWNEAMVVLFNPLYFAMLALLLAFAYISIQLGLVGPMLQVSKTVGNEVHRQVDRRLREHFSQPTITQPVRAQRMEGDEAEREMRRRRAEPM</sequence>
<dbReference type="Gene3D" id="3.40.50.300">
    <property type="entry name" value="P-loop containing nucleotide triphosphate hydrolases"/>
    <property type="match status" value="1"/>
</dbReference>
<evidence type="ECO:0000259" key="11">
    <source>
        <dbReference type="PROSITE" id="PS51715"/>
    </source>
</evidence>
<evidence type="ECO:0000256" key="7">
    <source>
        <dbReference type="ARBA" id="ARBA00023136"/>
    </source>
</evidence>
<dbReference type="STRING" id="1314783.A0A165SD25"/>
<dbReference type="Pfam" id="PF05879">
    <property type="entry name" value="RHD3_GTPase"/>
    <property type="match status" value="1"/>
</dbReference>
<evidence type="ECO:0000256" key="4">
    <source>
        <dbReference type="ARBA" id="ARBA00022824"/>
    </source>
</evidence>
<dbReference type="EMBL" id="KV429044">
    <property type="protein sequence ID" value="KZT71817.1"/>
    <property type="molecule type" value="Genomic_DNA"/>
</dbReference>
<keyword evidence="7 8" id="KW-0472">Membrane</keyword>
<feature type="transmembrane region" description="Helical" evidence="10">
    <location>
        <begin position="708"/>
        <end position="729"/>
    </location>
</feature>
<evidence type="ECO:0000256" key="5">
    <source>
        <dbReference type="ARBA" id="ARBA00022989"/>
    </source>
</evidence>
<evidence type="ECO:0000256" key="6">
    <source>
        <dbReference type="ARBA" id="ARBA00023134"/>
    </source>
</evidence>
<dbReference type="PROSITE" id="PS51715">
    <property type="entry name" value="G_GB1_RHD3"/>
    <property type="match status" value="1"/>
</dbReference>
<gene>
    <name evidence="8" type="primary">SEY1</name>
    <name evidence="12" type="ORF">DAEQUDRAFT_687217</name>
</gene>
<feature type="domain" description="GB1/RHD3-type G" evidence="11">
    <location>
        <begin position="49"/>
        <end position="269"/>
    </location>
</feature>
<feature type="region of interest" description="Disordered" evidence="9">
    <location>
        <begin position="758"/>
        <end position="782"/>
    </location>
</feature>
<keyword evidence="2 8" id="KW-0547">Nucleotide-binding</keyword>
<name>A0A165SD25_9APHY</name>
<evidence type="ECO:0000256" key="3">
    <source>
        <dbReference type="ARBA" id="ARBA00022801"/>
    </source>
</evidence>
<feature type="topological domain" description="Cytoplasmic" evidence="8">
    <location>
        <begin position="1"/>
        <end position="679"/>
    </location>
</feature>
<dbReference type="InterPro" id="IPR030386">
    <property type="entry name" value="G_GB1_RHD3_dom"/>
</dbReference>
<dbReference type="HAMAP" id="MF_03109">
    <property type="entry name" value="Sey1"/>
    <property type="match status" value="1"/>
</dbReference>
<dbReference type="GO" id="GO:0003924">
    <property type="term" value="F:GTPase activity"/>
    <property type="evidence" value="ECO:0007669"/>
    <property type="project" value="UniProtKB-UniRule"/>
</dbReference>
<keyword evidence="3 8" id="KW-0378">Hydrolase</keyword>
<accession>A0A165SD25</accession>
<dbReference type="AlphaFoldDB" id="A0A165SD25"/>
<dbReference type="InterPro" id="IPR046758">
    <property type="entry name" value="Sey1/RHD3-like_3HB"/>
</dbReference>
<feature type="topological domain" description="Cytoplasmic" evidence="8">
    <location>
        <begin position="725"/>
        <end position="782"/>
    </location>
</feature>
<feature type="topological domain" description="Lumenal" evidence="8">
    <location>
        <begin position="701"/>
        <end position="703"/>
    </location>
</feature>
<keyword evidence="13" id="KW-1185">Reference proteome</keyword>
<dbReference type="SUPFAM" id="SSF52540">
    <property type="entry name" value="P-loop containing nucleoside triphosphate hydrolases"/>
    <property type="match status" value="1"/>
</dbReference>
<dbReference type="Pfam" id="PF20428">
    <property type="entry name" value="Sey1_3HB"/>
    <property type="match status" value="1"/>
</dbReference>
<evidence type="ECO:0000256" key="9">
    <source>
        <dbReference type="SAM" id="MobiDB-lite"/>
    </source>
</evidence>
<feature type="binding site" evidence="8">
    <location>
        <begin position="59"/>
        <end position="66"/>
    </location>
    <ligand>
        <name>GTP</name>
        <dbReference type="ChEBI" id="CHEBI:37565"/>
    </ligand>
</feature>
<dbReference type="PANTHER" id="PTHR45923">
    <property type="entry name" value="PROTEIN SEY1"/>
    <property type="match status" value="1"/>
</dbReference>
<dbReference type="GO" id="GO:0005789">
    <property type="term" value="C:endoplasmic reticulum membrane"/>
    <property type="evidence" value="ECO:0007669"/>
    <property type="project" value="UniProtKB-SubCell"/>
</dbReference>
<dbReference type="PANTHER" id="PTHR45923:SF2">
    <property type="entry name" value="PROTEIN SEY1"/>
    <property type="match status" value="1"/>
</dbReference>
<dbReference type="GO" id="GO:0016320">
    <property type="term" value="P:endoplasmic reticulum membrane fusion"/>
    <property type="evidence" value="ECO:0007669"/>
    <property type="project" value="TreeGrafter"/>
</dbReference>
<dbReference type="InterPro" id="IPR027417">
    <property type="entry name" value="P-loop_NTPase"/>
</dbReference>
<evidence type="ECO:0000313" key="12">
    <source>
        <dbReference type="EMBL" id="KZT71817.1"/>
    </source>
</evidence>
<dbReference type="Proteomes" id="UP000076727">
    <property type="component" value="Unassembled WGS sequence"/>
</dbReference>
<evidence type="ECO:0000256" key="10">
    <source>
        <dbReference type="SAM" id="Phobius"/>
    </source>
</evidence>
<organism evidence="12 13">
    <name type="scientific">Daedalea quercina L-15889</name>
    <dbReference type="NCBI Taxonomy" id="1314783"/>
    <lineage>
        <taxon>Eukaryota</taxon>
        <taxon>Fungi</taxon>
        <taxon>Dikarya</taxon>
        <taxon>Basidiomycota</taxon>
        <taxon>Agaricomycotina</taxon>
        <taxon>Agaricomycetes</taxon>
        <taxon>Polyporales</taxon>
        <taxon>Fomitopsis</taxon>
    </lineage>
</organism>
<proteinExistence type="inferred from homology"/>
<evidence type="ECO:0000256" key="2">
    <source>
        <dbReference type="ARBA" id="ARBA00022741"/>
    </source>
</evidence>
<protein>
    <submittedName>
        <fullName evidence="12">Root hair defective 3 GTP-binding protein</fullName>
    </submittedName>
</protein>
<dbReference type="FunFam" id="3.40.50.300:FF:000727">
    <property type="entry name" value="Protein SEY1 homolog"/>
    <property type="match status" value="1"/>
</dbReference>
<dbReference type="CDD" id="cd01851">
    <property type="entry name" value="GBP"/>
    <property type="match status" value="1"/>
</dbReference>
<comment type="subcellular location">
    <subcellularLocation>
        <location evidence="8">Endoplasmic reticulum membrane</location>
        <topology evidence="8">Multi-pass membrane protein</topology>
    </subcellularLocation>
    <text evidence="8">Enriched in the cortical ER. Concentrated in punctae along the ER tubules.</text>
</comment>
<evidence type="ECO:0000256" key="1">
    <source>
        <dbReference type="ARBA" id="ARBA00022692"/>
    </source>
</evidence>
<evidence type="ECO:0000256" key="8">
    <source>
        <dbReference type="HAMAP-Rule" id="MF_03109"/>
    </source>
</evidence>
<keyword evidence="6 8" id="KW-0342">GTP-binding</keyword>